<proteinExistence type="predicted"/>
<dbReference type="RefSeq" id="WP_152306469.1">
    <property type="nucleotide sequence ID" value="NZ_CP043617.1"/>
</dbReference>
<keyword evidence="1" id="KW-0812">Transmembrane</keyword>
<keyword evidence="3" id="KW-1185">Reference proteome</keyword>
<accession>A0A5P8NYN4</accession>
<evidence type="ECO:0000313" key="3">
    <source>
        <dbReference type="Proteomes" id="UP000326944"/>
    </source>
</evidence>
<reference evidence="2 3" key="1">
    <citation type="submission" date="2019-09" db="EMBL/GenBank/DDBJ databases">
        <title>Sulfurimonas gotlandica sp. nov., a chemoautotrophic and psychrotolerant epsilonproteobacterium isolated from a pelagic redoxcline, and an emended description of the genus Sulfurimonas.</title>
        <authorList>
            <person name="Wang S."/>
            <person name="Jiang L."/>
            <person name="Shao S."/>
        </authorList>
    </citation>
    <scope>NUCLEOTIDE SEQUENCE [LARGE SCALE GENOMIC DNA]</scope>
    <source>
        <strain evidence="2 3">GYSZ_1</strain>
    </source>
</reference>
<name>A0A5P8NYN4_9BACT</name>
<protein>
    <submittedName>
        <fullName evidence="2">Uncharacterized protein</fullName>
    </submittedName>
</protein>
<dbReference type="OrthoDB" id="5334721at2"/>
<gene>
    <name evidence="2" type="ORF">FJR48_01800</name>
</gene>
<dbReference type="KEGG" id="sulg:FJR48_01800"/>
<sequence>MEFFKKYQTIIFRSLGVLLLIVSIAAFFWTAPKKGFTENEIAAANVARMEARMAGQNSGVAQKEKPKHSPFLKTYKDTQAKQLRYALIVMMIAGIGFLGYSFLSKKEEQ</sequence>
<feature type="transmembrane region" description="Helical" evidence="1">
    <location>
        <begin position="12"/>
        <end position="31"/>
    </location>
</feature>
<evidence type="ECO:0000256" key="1">
    <source>
        <dbReference type="SAM" id="Phobius"/>
    </source>
</evidence>
<feature type="transmembrane region" description="Helical" evidence="1">
    <location>
        <begin position="83"/>
        <end position="103"/>
    </location>
</feature>
<dbReference type="EMBL" id="CP043617">
    <property type="protein sequence ID" value="QFR48526.1"/>
    <property type="molecule type" value="Genomic_DNA"/>
</dbReference>
<keyword evidence="1" id="KW-1133">Transmembrane helix</keyword>
<dbReference type="AlphaFoldDB" id="A0A5P8NYN4"/>
<dbReference type="Proteomes" id="UP000326944">
    <property type="component" value="Chromosome"/>
</dbReference>
<evidence type="ECO:0000313" key="2">
    <source>
        <dbReference type="EMBL" id="QFR48526.1"/>
    </source>
</evidence>
<keyword evidence="1" id="KW-0472">Membrane</keyword>
<organism evidence="2 3">
    <name type="scientific">Sulfurimonas lithotrophica</name>
    <dbReference type="NCBI Taxonomy" id="2590022"/>
    <lineage>
        <taxon>Bacteria</taxon>
        <taxon>Pseudomonadati</taxon>
        <taxon>Campylobacterota</taxon>
        <taxon>Epsilonproteobacteria</taxon>
        <taxon>Campylobacterales</taxon>
        <taxon>Sulfurimonadaceae</taxon>
        <taxon>Sulfurimonas</taxon>
    </lineage>
</organism>